<evidence type="ECO:0000313" key="2">
    <source>
        <dbReference type="Proteomes" id="UP000782610"/>
    </source>
</evidence>
<reference evidence="1" key="1">
    <citation type="submission" date="2020-07" db="EMBL/GenBank/DDBJ databases">
        <title>Huge and variable diversity of episymbiotic CPR bacteria and DPANN archaea in groundwater ecosystems.</title>
        <authorList>
            <person name="He C.Y."/>
            <person name="Keren R."/>
            <person name="Whittaker M."/>
            <person name="Farag I.F."/>
            <person name="Doudna J."/>
            <person name="Cate J.H.D."/>
            <person name="Banfield J.F."/>
        </authorList>
    </citation>
    <scope>NUCLEOTIDE SEQUENCE</scope>
    <source>
        <strain evidence="1">NC_groundwater_1586_Pr3_B-0.1um_66_15</strain>
    </source>
</reference>
<gene>
    <name evidence="1" type="ORF">HY834_15010</name>
</gene>
<dbReference type="AlphaFoldDB" id="A0A933L4S3"/>
<dbReference type="EMBL" id="JACRAF010000042">
    <property type="protein sequence ID" value="MBI4923052.1"/>
    <property type="molecule type" value="Genomic_DNA"/>
</dbReference>
<dbReference type="Proteomes" id="UP000782610">
    <property type="component" value="Unassembled WGS sequence"/>
</dbReference>
<comment type="caution">
    <text evidence="1">The sequence shown here is derived from an EMBL/GenBank/DDBJ whole genome shotgun (WGS) entry which is preliminary data.</text>
</comment>
<sequence length="163" mass="17206">MTALAKGELRQIAEDPALVAAIMAQNAMTAGYDAAKIDALDKQWRAEVDAAAKPLIDATLANDASKYLAKVQADSAGKYTEIFATDAMGLNVAQSTVTSDYWQGDEDKFTQTFAMGADAVFLGDVEQDESTQTFQSQVSITITDPATGMPIGSITVGIDLSTL</sequence>
<evidence type="ECO:0000313" key="1">
    <source>
        <dbReference type="EMBL" id="MBI4923052.1"/>
    </source>
</evidence>
<proteinExistence type="predicted"/>
<organism evidence="1 2">
    <name type="scientific">Devosia nanyangense</name>
    <dbReference type="NCBI Taxonomy" id="1228055"/>
    <lineage>
        <taxon>Bacteria</taxon>
        <taxon>Pseudomonadati</taxon>
        <taxon>Pseudomonadota</taxon>
        <taxon>Alphaproteobacteria</taxon>
        <taxon>Hyphomicrobiales</taxon>
        <taxon>Devosiaceae</taxon>
        <taxon>Devosia</taxon>
    </lineage>
</organism>
<protein>
    <submittedName>
        <fullName evidence="1">Uncharacterized protein</fullName>
    </submittedName>
</protein>
<accession>A0A933L4S3</accession>
<name>A0A933L4S3_9HYPH</name>